<dbReference type="InterPro" id="IPR013216">
    <property type="entry name" value="Methyltransf_11"/>
</dbReference>
<dbReference type="InterPro" id="IPR029063">
    <property type="entry name" value="SAM-dependent_MTases_sf"/>
</dbReference>
<dbReference type="PIRSF" id="PIRSF031679">
    <property type="entry name" value="Mtase_Alr7345_prd"/>
    <property type="match status" value="1"/>
</dbReference>
<organism evidence="3 4">
    <name type="scientific">Acetobacter senegalensis</name>
    <dbReference type="NCBI Taxonomy" id="446692"/>
    <lineage>
        <taxon>Bacteria</taxon>
        <taxon>Pseudomonadati</taxon>
        <taxon>Pseudomonadota</taxon>
        <taxon>Alphaproteobacteria</taxon>
        <taxon>Acetobacterales</taxon>
        <taxon>Acetobacteraceae</taxon>
        <taxon>Acetobacter</taxon>
    </lineage>
</organism>
<gene>
    <name evidence="3" type="ORF">ASN_3428</name>
</gene>
<sequence length="260" mass="28490">MKAIYPIVCALAVTGAGQAMAAPTLEQAVHSPTRDTRFVARDPIRHPLEELQFFGLRPDASVVEIWPGGGYWTQILGPYLRGKGVYTLALGPEDGAGSAFSKMVAVHPELKETFRTTQFDGDHLDFAAPDSVDFVLTFRNLHNWMEAGNAPQMLAAIHRALKPGGIFGVEDHRGHTNAPQDPHAQDGYVRQSYAISLIEKAGFKLVDSSEINANPRDTANWPKGVWTLPPTFALGDKDHAKYAAIGEGDNFVLKFQKIDR</sequence>
<evidence type="ECO:0000256" key="1">
    <source>
        <dbReference type="SAM" id="SignalP"/>
    </source>
</evidence>
<reference evidence="4" key="1">
    <citation type="submission" date="2014-09" db="EMBL/GenBank/DDBJ databases">
        <authorList>
            <person name="Illeghems K.G."/>
        </authorList>
    </citation>
    <scope>NUCLEOTIDE SEQUENCE [LARGE SCALE GENOMIC DNA]</scope>
    <source>
        <strain evidence="4">108B</strain>
    </source>
</reference>
<dbReference type="Gene3D" id="3.40.50.150">
    <property type="entry name" value="Vaccinia Virus protein VP39"/>
    <property type="match status" value="1"/>
</dbReference>
<dbReference type="AlphaFoldDB" id="A0A0U5EZ68"/>
<dbReference type="Pfam" id="PF08241">
    <property type="entry name" value="Methyltransf_11"/>
    <property type="match status" value="1"/>
</dbReference>
<protein>
    <recommendedName>
        <fullName evidence="2">Methyltransferase type 11 domain-containing protein</fullName>
    </recommendedName>
</protein>
<feature type="domain" description="Methyltransferase type 11" evidence="2">
    <location>
        <begin position="110"/>
        <end position="167"/>
    </location>
</feature>
<feature type="chain" id="PRO_5006856451" description="Methyltransferase type 11 domain-containing protein" evidence="1">
    <location>
        <begin position="22"/>
        <end position="260"/>
    </location>
</feature>
<keyword evidence="1" id="KW-0732">Signal</keyword>
<evidence type="ECO:0000313" key="4">
    <source>
        <dbReference type="Proteomes" id="UP000056109"/>
    </source>
</evidence>
<dbReference type="EMBL" id="LN606600">
    <property type="protein sequence ID" value="CEF42660.1"/>
    <property type="molecule type" value="Genomic_DNA"/>
</dbReference>
<evidence type="ECO:0000313" key="3">
    <source>
        <dbReference type="EMBL" id="CEF42660.1"/>
    </source>
</evidence>
<name>A0A0U5EZ68_9PROT</name>
<keyword evidence="4" id="KW-1185">Reference proteome</keyword>
<feature type="signal peptide" evidence="1">
    <location>
        <begin position="1"/>
        <end position="21"/>
    </location>
</feature>
<dbReference type="PATRIC" id="fig|446692.3.peg.3634"/>
<proteinExistence type="predicted"/>
<dbReference type="InterPro" id="IPR016980">
    <property type="entry name" value="S-AdoMet-dep_MeTrfase_Alr7345"/>
</dbReference>
<dbReference type="SUPFAM" id="SSF53335">
    <property type="entry name" value="S-adenosyl-L-methionine-dependent methyltransferases"/>
    <property type="match status" value="1"/>
</dbReference>
<accession>A0A0U5EZ68</accession>
<dbReference type="KEGG" id="asz:ASN_3428"/>
<dbReference type="GO" id="GO:0008757">
    <property type="term" value="F:S-adenosylmethionine-dependent methyltransferase activity"/>
    <property type="evidence" value="ECO:0007669"/>
    <property type="project" value="InterPro"/>
</dbReference>
<dbReference type="Proteomes" id="UP000056109">
    <property type="component" value="Chromosome I"/>
</dbReference>
<evidence type="ECO:0000259" key="2">
    <source>
        <dbReference type="Pfam" id="PF08241"/>
    </source>
</evidence>
<dbReference type="CDD" id="cd02440">
    <property type="entry name" value="AdoMet_MTases"/>
    <property type="match status" value="1"/>
</dbReference>